<reference evidence="1" key="1">
    <citation type="submission" date="2016-04" db="EMBL/GenBank/DDBJ databases">
        <authorList>
            <person name="Evans L.H."/>
            <person name="Alamgir A."/>
            <person name="Owens N."/>
            <person name="Weber N.D."/>
            <person name="Virtaneva K."/>
            <person name="Barbian K."/>
            <person name="Babar A."/>
            <person name="Rosenke K."/>
        </authorList>
    </citation>
    <scope>NUCLEOTIDE SEQUENCE</scope>
    <source>
        <strain evidence="1">86-1</strain>
    </source>
</reference>
<protein>
    <submittedName>
        <fullName evidence="1">Uncharacterized protein</fullName>
    </submittedName>
</protein>
<dbReference type="AlphaFoldDB" id="A0A212IWZ0"/>
<accession>A0A212IWZ0</accession>
<proteinExistence type="predicted"/>
<gene>
    <name evidence="1" type="ORF">KL86DYS1_10400</name>
</gene>
<name>A0A212IWZ0_9BACT</name>
<dbReference type="EMBL" id="FLUM01000001">
    <property type="protein sequence ID" value="SBV91672.1"/>
    <property type="molecule type" value="Genomic_DNA"/>
</dbReference>
<evidence type="ECO:0000313" key="1">
    <source>
        <dbReference type="EMBL" id="SBV91672.1"/>
    </source>
</evidence>
<organism evidence="1">
    <name type="scientific">uncultured Dysgonomonas sp</name>
    <dbReference type="NCBI Taxonomy" id="206096"/>
    <lineage>
        <taxon>Bacteria</taxon>
        <taxon>Pseudomonadati</taxon>
        <taxon>Bacteroidota</taxon>
        <taxon>Bacteroidia</taxon>
        <taxon>Bacteroidales</taxon>
        <taxon>Dysgonomonadaceae</taxon>
        <taxon>Dysgonomonas</taxon>
        <taxon>environmental samples</taxon>
    </lineage>
</organism>
<sequence>MGKGNKGNRYYTFFVLLFFASLNKRYIVWINNPAEDKLIGFL</sequence>